<evidence type="ECO:0000313" key="2">
    <source>
        <dbReference type="EMBL" id="EKN63849.1"/>
    </source>
</evidence>
<dbReference type="AlphaFoldDB" id="K6D6B5"/>
<dbReference type="STRING" id="1117379.BABA_24090"/>
<accession>K6D6B5</accession>
<reference evidence="2 3" key="1">
    <citation type="journal article" date="2012" name="Front. Microbiol.">
        <title>Redundancy and modularity in membrane-associated dissimilatory nitrate reduction in Bacillus.</title>
        <authorList>
            <person name="Heylen K."/>
            <person name="Keltjens J."/>
        </authorList>
    </citation>
    <scope>NUCLEOTIDE SEQUENCE [LARGE SCALE GENOMIC DNA]</scope>
    <source>
        <strain evidence="3">LMG 21833T</strain>
    </source>
</reference>
<proteinExistence type="predicted"/>
<protein>
    <submittedName>
        <fullName evidence="2">LysR family transcriptional regulator</fullName>
    </submittedName>
</protein>
<dbReference type="Proteomes" id="UP000006316">
    <property type="component" value="Unassembled WGS sequence"/>
</dbReference>
<dbReference type="Gene3D" id="3.40.190.290">
    <property type="match status" value="1"/>
</dbReference>
<dbReference type="EMBL" id="AJLS01000153">
    <property type="protein sequence ID" value="EKN63849.1"/>
    <property type="molecule type" value="Genomic_DNA"/>
</dbReference>
<dbReference type="eggNOG" id="COG0583">
    <property type="taxonomic scope" value="Bacteria"/>
</dbReference>
<feature type="domain" description="LysR substrate-binding" evidence="1">
    <location>
        <begin position="1"/>
        <end position="60"/>
    </location>
</feature>
<organism evidence="2 3">
    <name type="scientific">Neobacillus bataviensis LMG 21833</name>
    <dbReference type="NCBI Taxonomy" id="1117379"/>
    <lineage>
        <taxon>Bacteria</taxon>
        <taxon>Bacillati</taxon>
        <taxon>Bacillota</taxon>
        <taxon>Bacilli</taxon>
        <taxon>Bacillales</taxon>
        <taxon>Bacillaceae</taxon>
        <taxon>Neobacillus</taxon>
    </lineage>
</organism>
<evidence type="ECO:0000259" key="1">
    <source>
        <dbReference type="Pfam" id="PF03466"/>
    </source>
</evidence>
<dbReference type="Pfam" id="PF03466">
    <property type="entry name" value="LysR_substrate"/>
    <property type="match status" value="1"/>
</dbReference>
<dbReference type="InterPro" id="IPR005119">
    <property type="entry name" value="LysR_subst-bd"/>
</dbReference>
<keyword evidence="3" id="KW-1185">Reference proteome</keyword>
<sequence length="65" mass="7629">MGISILPQSNTAELNVAHKGIKVLPIINQEVHWRIGIIWRKDGYISYATREWIQFLNERLIDIKK</sequence>
<name>K6D6B5_9BACI</name>
<comment type="caution">
    <text evidence="2">The sequence shown here is derived from an EMBL/GenBank/DDBJ whole genome shotgun (WGS) entry which is preliminary data.</text>
</comment>
<dbReference type="SUPFAM" id="SSF53850">
    <property type="entry name" value="Periplasmic binding protein-like II"/>
    <property type="match status" value="1"/>
</dbReference>
<gene>
    <name evidence="2" type="ORF">BABA_24090</name>
</gene>
<dbReference type="PATRIC" id="fig|1117379.3.peg.4994"/>
<evidence type="ECO:0000313" key="3">
    <source>
        <dbReference type="Proteomes" id="UP000006316"/>
    </source>
</evidence>